<accession>A0A8B7CAA8</accession>
<dbReference type="Pfam" id="PF00249">
    <property type="entry name" value="Myb_DNA-binding"/>
    <property type="match status" value="1"/>
</dbReference>
<keyword evidence="6" id="KW-0539">Nucleus</keyword>
<dbReference type="InterPro" id="IPR001005">
    <property type="entry name" value="SANT/Myb"/>
</dbReference>
<dbReference type="InterPro" id="IPR009057">
    <property type="entry name" value="Homeodomain-like_sf"/>
</dbReference>
<organism evidence="10 11">
    <name type="scientific">Phoenix dactylifera</name>
    <name type="common">Date palm</name>
    <dbReference type="NCBI Taxonomy" id="42345"/>
    <lineage>
        <taxon>Eukaryota</taxon>
        <taxon>Viridiplantae</taxon>
        <taxon>Streptophyta</taxon>
        <taxon>Embryophyta</taxon>
        <taxon>Tracheophyta</taxon>
        <taxon>Spermatophyta</taxon>
        <taxon>Magnoliopsida</taxon>
        <taxon>Liliopsida</taxon>
        <taxon>Arecaceae</taxon>
        <taxon>Coryphoideae</taxon>
        <taxon>Phoeniceae</taxon>
        <taxon>Phoenix</taxon>
    </lineage>
</organism>
<evidence type="ECO:0000256" key="4">
    <source>
        <dbReference type="ARBA" id="ARBA00023125"/>
    </source>
</evidence>
<sequence>MASDKGKSAKKGETSASSSTAVQDGSSDEIQRQRPLHGRTTGPTRRSTKGQWTPEEDAILCRAVQKFRGKNWKKIAECFPDRTDVQCLHRWQKVLNPELVKGPWSKEEDEKIIQMVDTYGPKKWSTIAQALPGRIGKQCRERWHNHLNPAINKQAWTQEEEITLIHAHQIYGNKWAELTKFLPGRTDNAIKNHWNSSVKKKLDSYMASGLLAQFQGLPHVENPAQCISSSVVNQQNNEYSGVKDKQEVEYSSECSQGSSSALVSYSQSDYELANTVPLCDDIKLREDAKKEEMQDSQLPMCSKEYYTSMEETACVLPEIQCGDAALVTAPIHSVHEIEVSKNLANQLISEELTNSLLESTQKSPELKRKTEYHAHCVENYESRSGSLPDPMGMEMPTSVTNTGLGSGNQDKILIAEADCCSDNLFGAAMHRDITLEDPFTAPSITNIDYNSGSVNSQPDFCSSLDYRDLISCSQPLYPINSSDMLGNSYCQGLATVVPPSYVCPGDGKPIYRSDDVEMREISVGTQDSELIKCTYCGFAYSRCSSLLSPSGGARSKICVPADRGKENETPKQSYMEMMGSETPNATGKITSQDENPAIQTEEHQDSGALFYEPPRFPSLEIPFVSCDLISSGDLQQAYSPLGIRQLMMSSTPYSLWDSPSHDESPDALLRSAAKSFICTPSIMKKRQRELLSPLQERRIDKKSGTDMDRVLFSTPSISRTDHSSLNTINDEGVAYKISSCSSEADGFSPSNHQKKKHESCLEEKKNLDHAPSYQKDKSASTEARISSKVSKTTNFQAKMEQCASAISVPTKHEVNVRETELPAGVLVEHNNNDMLLFSTDRDGHPINGHTSTAAGSLKDQIFGSSEITPNKDQPNVHSKSLSDFSAFLSPGVGESEQVQHQVRVTSAQCVQSVHLSEVSIEKHGSSIDMDLENLSIFADTPGIKRGIESPSAWKSPWFMNSLLPGHRIDTDITFEDIGYFMSPVDRTYDAIGLMKQLSEHTASVVAEAQEVLASGSPGVAFDERHSGNSGKENFQKENIQSDKELGGHPMTSEVMTEARVLDFSACGTPVRKTENKKVGNMGTSVIFSSPSSYLLKGCR</sequence>
<feature type="domain" description="Myb-like" evidence="8">
    <location>
        <begin position="44"/>
        <end position="95"/>
    </location>
</feature>
<dbReference type="InterPro" id="IPR017930">
    <property type="entry name" value="Myb_dom"/>
</dbReference>
<dbReference type="SUPFAM" id="SSF46689">
    <property type="entry name" value="Homeodomain-like"/>
    <property type="match status" value="2"/>
</dbReference>
<dbReference type="Pfam" id="PF13921">
    <property type="entry name" value="Myb_DNA-bind_6"/>
    <property type="match status" value="1"/>
</dbReference>
<feature type="compositionally biased region" description="Polar residues" evidence="7">
    <location>
        <begin position="14"/>
        <end position="25"/>
    </location>
</feature>
<evidence type="ECO:0000259" key="8">
    <source>
        <dbReference type="PROSITE" id="PS50090"/>
    </source>
</evidence>
<feature type="domain" description="HTH myb-type" evidence="9">
    <location>
        <begin position="152"/>
        <end position="202"/>
    </location>
</feature>
<feature type="domain" description="HTH myb-type" evidence="9">
    <location>
        <begin position="96"/>
        <end position="151"/>
    </location>
</feature>
<gene>
    <name evidence="11" type="primary">LOC103710919</name>
</gene>
<dbReference type="GO" id="GO:0000978">
    <property type="term" value="F:RNA polymerase II cis-regulatory region sequence-specific DNA binding"/>
    <property type="evidence" value="ECO:0007669"/>
    <property type="project" value="TreeGrafter"/>
</dbReference>
<name>A0A8B7CAA8_PHODC</name>
<dbReference type="GeneID" id="103710919"/>
<evidence type="ECO:0000256" key="5">
    <source>
        <dbReference type="ARBA" id="ARBA00023163"/>
    </source>
</evidence>
<keyword evidence="5" id="KW-0804">Transcription</keyword>
<evidence type="ECO:0000313" key="11">
    <source>
        <dbReference type="RefSeq" id="XP_008795071.2"/>
    </source>
</evidence>
<dbReference type="OrthoDB" id="2143914at2759"/>
<dbReference type="Proteomes" id="UP000228380">
    <property type="component" value="Chromosome 8"/>
</dbReference>
<dbReference type="FunFam" id="1.10.10.60:FF:000324">
    <property type="entry name" value="Transcription factor MYB3R-2"/>
    <property type="match status" value="1"/>
</dbReference>
<evidence type="ECO:0000256" key="2">
    <source>
        <dbReference type="ARBA" id="ARBA00022737"/>
    </source>
</evidence>
<evidence type="ECO:0000256" key="6">
    <source>
        <dbReference type="ARBA" id="ARBA00023242"/>
    </source>
</evidence>
<feature type="compositionally biased region" description="Polar residues" evidence="7">
    <location>
        <begin position="780"/>
        <end position="789"/>
    </location>
</feature>
<keyword evidence="3" id="KW-0805">Transcription regulation</keyword>
<evidence type="ECO:0000256" key="1">
    <source>
        <dbReference type="ARBA" id="ARBA00004123"/>
    </source>
</evidence>
<dbReference type="KEGG" id="pda:103710919"/>
<reference evidence="10" key="1">
    <citation type="journal article" date="2019" name="Nat. Commun.">
        <title>Genome-wide association mapping of date palm fruit traits.</title>
        <authorList>
            <person name="Hazzouri K.M."/>
            <person name="Gros-Balthazard M."/>
            <person name="Flowers J.M."/>
            <person name="Copetti D."/>
            <person name="Lemansour A."/>
            <person name="Lebrun M."/>
            <person name="Masmoudi K."/>
            <person name="Ferrand S."/>
            <person name="Dhar M.I."/>
            <person name="Fresquez Z.A."/>
            <person name="Rosas U."/>
            <person name="Zhang J."/>
            <person name="Talag J."/>
            <person name="Lee S."/>
            <person name="Kudrna D."/>
            <person name="Powell R.F."/>
            <person name="Leitch I.J."/>
            <person name="Krueger R.R."/>
            <person name="Wing R.A."/>
            <person name="Amiri K.M.A."/>
            <person name="Purugganan M.D."/>
        </authorList>
    </citation>
    <scope>NUCLEOTIDE SEQUENCE [LARGE SCALE GENOMIC DNA]</scope>
    <source>
        <strain evidence="10">cv. Khalas</strain>
    </source>
</reference>
<evidence type="ECO:0000256" key="3">
    <source>
        <dbReference type="ARBA" id="ARBA00023015"/>
    </source>
</evidence>
<dbReference type="PANTHER" id="PTHR45614">
    <property type="entry name" value="MYB PROTEIN-RELATED"/>
    <property type="match status" value="1"/>
</dbReference>
<evidence type="ECO:0000256" key="7">
    <source>
        <dbReference type="SAM" id="MobiDB-lite"/>
    </source>
</evidence>
<feature type="compositionally biased region" description="Basic and acidic residues" evidence="7">
    <location>
        <begin position="1033"/>
        <end position="1046"/>
    </location>
</feature>
<dbReference type="PROSITE" id="PS51294">
    <property type="entry name" value="HTH_MYB"/>
    <property type="match status" value="3"/>
</dbReference>
<dbReference type="SMART" id="SM00717">
    <property type="entry name" value="SANT"/>
    <property type="match status" value="3"/>
</dbReference>
<keyword evidence="4" id="KW-0238">DNA-binding</keyword>
<feature type="domain" description="Myb-like" evidence="8">
    <location>
        <begin position="96"/>
        <end position="147"/>
    </location>
</feature>
<proteinExistence type="predicted"/>
<evidence type="ECO:0000259" key="9">
    <source>
        <dbReference type="PROSITE" id="PS51294"/>
    </source>
</evidence>
<feature type="region of interest" description="Disordered" evidence="7">
    <location>
        <begin position="1"/>
        <end position="53"/>
    </location>
</feature>
<dbReference type="GO" id="GO:0005634">
    <property type="term" value="C:nucleus"/>
    <property type="evidence" value="ECO:0007669"/>
    <property type="project" value="UniProtKB-SubCell"/>
</dbReference>
<dbReference type="FunFam" id="1.10.10.60:FF:000016">
    <property type="entry name" value="Transcriptional activator Myb isoform A"/>
    <property type="match status" value="1"/>
</dbReference>
<dbReference type="PROSITE" id="PS50090">
    <property type="entry name" value="MYB_LIKE"/>
    <property type="match status" value="3"/>
</dbReference>
<feature type="region of interest" description="Disordered" evidence="7">
    <location>
        <begin position="1018"/>
        <end position="1049"/>
    </location>
</feature>
<feature type="compositionally biased region" description="Polar residues" evidence="7">
    <location>
        <begin position="41"/>
        <end position="51"/>
    </location>
</feature>
<protein>
    <submittedName>
        <fullName evidence="11">Transcription factor MYB3R-1-like isoform X1</fullName>
    </submittedName>
</protein>
<dbReference type="CDD" id="cd00167">
    <property type="entry name" value="SANT"/>
    <property type="match status" value="3"/>
</dbReference>
<keyword evidence="2" id="KW-0677">Repeat</keyword>
<dbReference type="RefSeq" id="XP_008795071.2">
    <property type="nucleotide sequence ID" value="XM_008796849.4"/>
</dbReference>
<keyword evidence="10" id="KW-1185">Reference proteome</keyword>
<feature type="compositionally biased region" description="Basic and acidic residues" evidence="7">
    <location>
        <begin position="1"/>
        <end position="13"/>
    </location>
</feature>
<feature type="compositionally biased region" description="Basic and acidic residues" evidence="7">
    <location>
        <begin position="758"/>
        <end position="779"/>
    </location>
</feature>
<feature type="domain" description="HTH myb-type" evidence="9">
    <location>
        <begin position="44"/>
        <end position="95"/>
    </location>
</feature>
<reference evidence="11" key="2">
    <citation type="submission" date="2025-08" db="UniProtKB">
        <authorList>
            <consortium name="RefSeq"/>
        </authorList>
    </citation>
    <scope>IDENTIFICATION</scope>
    <source>
        <tissue evidence="11">Young leaves</tissue>
    </source>
</reference>
<feature type="region of interest" description="Disordered" evidence="7">
    <location>
        <begin position="744"/>
        <end position="789"/>
    </location>
</feature>
<dbReference type="AlphaFoldDB" id="A0A8B7CAA8"/>
<comment type="subcellular location">
    <subcellularLocation>
        <location evidence="1">Nucleus</location>
    </subcellularLocation>
</comment>
<dbReference type="GO" id="GO:0000981">
    <property type="term" value="F:DNA-binding transcription factor activity, RNA polymerase II-specific"/>
    <property type="evidence" value="ECO:0007669"/>
    <property type="project" value="TreeGrafter"/>
</dbReference>
<dbReference type="Gene3D" id="1.10.10.60">
    <property type="entry name" value="Homeodomain-like"/>
    <property type="match status" value="3"/>
</dbReference>
<dbReference type="FunFam" id="1.10.10.60:FF:000010">
    <property type="entry name" value="Transcriptional activator Myb isoform A"/>
    <property type="match status" value="1"/>
</dbReference>
<feature type="domain" description="Myb-like" evidence="8">
    <location>
        <begin position="148"/>
        <end position="198"/>
    </location>
</feature>
<dbReference type="InterPro" id="IPR050560">
    <property type="entry name" value="MYB_TF"/>
</dbReference>
<evidence type="ECO:0000313" key="10">
    <source>
        <dbReference type="Proteomes" id="UP000228380"/>
    </source>
</evidence>
<dbReference type="PANTHER" id="PTHR45614:SF266">
    <property type="entry name" value="TRANSCRIPTION FACTOR MYB3R-4"/>
    <property type="match status" value="1"/>
</dbReference>